<evidence type="ECO:0000256" key="2">
    <source>
        <dbReference type="SAM" id="SignalP"/>
    </source>
</evidence>
<evidence type="ECO:0000313" key="5">
    <source>
        <dbReference type="Proteomes" id="UP001631949"/>
    </source>
</evidence>
<dbReference type="InterPro" id="IPR001119">
    <property type="entry name" value="SLH_dom"/>
</dbReference>
<dbReference type="Proteomes" id="UP001631949">
    <property type="component" value="Unassembled WGS sequence"/>
</dbReference>
<dbReference type="Pfam" id="PF00395">
    <property type="entry name" value="SLH"/>
    <property type="match status" value="3"/>
</dbReference>
<dbReference type="RefSeq" id="WP_408977291.1">
    <property type="nucleotide sequence ID" value="NZ_JBJUVG010000005.1"/>
</dbReference>
<organism evidence="4 5">
    <name type="scientific">Peptococcus simiae</name>
    <dbReference type="NCBI Taxonomy" id="1643805"/>
    <lineage>
        <taxon>Bacteria</taxon>
        <taxon>Bacillati</taxon>
        <taxon>Bacillota</taxon>
        <taxon>Clostridia</taxon>
        <taxon>Eubacteriales</taxon>
        <taxon>Peptococcaceae</taxon>
        <taxon>Peptococcus</taxon>
    </lineage>
</organism>
<evidence type="ECO:0000259" key="3">
    <source>
        <dbReference type="PROSITE" id="PS51272"/>
    </source>
</evidence>
<dbReference type="PROSITE" id="PS51272">
    <property type="entry name" value="SLH"/>
    <property type="match status" value="2"/>
</dbReference>
<name>A0ABW9GYK1_9FIRM</name>
<keyword evidence="5" id="KW-1185">Reference proteome</keyword>
<dbReference type="InterPro" id="IPR011050">
    <property type="entry name" value="Pectin_lyase_fold/virulence"/>
</dbReference>
<dbReference type="SUPFAM" id="SSF51126">
    <property type="entry name" value="Pectin lyase-like"/>
    <property type="match status" value="1"/>
</dbReference>
<accession>A0ABW9GYK1</accession>
<comment type="caution">
    <text evidence="4">The sequence shown here is derived from an EMBL/GenBank/DDBJ whole genome shotgun (WGS) entry which is preliminary data.</text>
</comment>
<gene>
    <name evidence="4" type="ORF">ACKQTC_04760</name>
</gene>
<evidence type="ECO:0000313" key="4">
    <source>
        <dbReference type="EMBL" id="MFM9413674.1"/>
    </source>
</evidence>
<evidence type="ECO:0000256" key="1">
    <source>
        <dbReference type="ARBA" id="ARBA00022737"/>
    </source>
</evidence>
<feature type="chain" id="PRO_5045813578" evidence="2">
    <location>
        <begin position="28"/>
        <end position="714"/>
    </location>
</feature>
<sequence length="714" mass="76229">MAMVKKLSLVFLACLLLSFGLGRGAYAQEVTDFSVSTGAEFQAALDAIAVGSASEYTIALEKDIDLKDQYRYDRHRISRGQVTLIGNGHTLTQIYTIKIGPGATLQLGKEDGTDRLTIDGAYRGIVPQPLFQALGGQLVIRDGVTICNRKTNHTSSFGTIVLISSGGACTMTGGEIKDNLIENSALGGGGGFNGMVTLLGADTSFTMTGGKIINNSVTSHYEPTPGWLYFQEVVYGTAISSVGGRVNIQNAEISGNKALGQYGMGAGICIFNGDLTVDSSVIAGNHSDWRGGGIYVEEPYDIPFYPITFGGGAGPMTIPARPSRLAISHSLVAFNTAGQAGADLVIDQGNAAPTLPTVQEMKAFAGSKNLAYDLTKLVDWHQDGPSKRYTGADPTEVIDVRQPMALPQYLVAAGQVKSYTLSFDANGGTGTMAPVETEAESYSLPVPAFTPPAGMHFAHWLVLGQAKQPGETIQLTEDLVIQAIWAKDAAQPRPGGGGTTVIHEREPAYFYGYPDGSIRPDALMTRAEAIALLVRLEKCPAGSPTKPPFADTAAGGWYNTAINAALQAGYLDQEPAEAIRPNDPITRGELARLIAHIPGKTRLEGPAPFTDLVEAPDRAAIEDGYAKGRIKGYPDGTFRPAKPISRAEVVTIFNRMYGVTVDKYYMAKHPNQLTRFTDLPEDHWAYADLVAASTNHFVLFRNGAETGAWSRTFK</sequence>
<protein>
    <submittedName>
        <fullName evidence="4">S-layer homology domain-containing protein</fullName>
    </submittedName>
</protein>
<dbReference type="EMBL" id="JBJUVG010000005">
    <property type="protein sequence ID" value="MFM9413674.1"/>
    <property type="molecule type" value="Genomic_DNA"/>
</dbReference>
<reference evidence="4 5" key="1">
    <citation type="journal article" date="2016" name="Int. J. Syst. Evol. Microbiol.">
        <title>Peptococcus simiae sp. nov., isolated from rhesus macaque faeces and emended description of the genus Peptococcus.</title>
        <authorList>
            <person name="Shkoporov A.N."/>
            <person name="Efimov B.A."/>
            <person name="Kondova I."/>
            <person name="Ouwerling B."/>
            <person name="Chaplin A.V."/>
            <person name="Shcherbakova V.A."/>
            <person name="Langermans J.A.M."/>
        </authorList>
    </citation>
    <scope>NUCLEOTIDE SEQUENCE [LARGE SCALE GENOMIC DNA]</scope>
    <source>
        <strain evidence="4 5">M108</strain>
    </source>
</reference>
<feature type="domain" description="SLH" evidence="3">
    <location>
        <begin position="604"/>
        <end position="667"/>
    </location>
</feature>
<keyword evidence="1" id="KW-0677">Repeat</keyword>
<proteinExistence type="predicted"/>
<keyword evidence="2" id="KW-0732">Signal</keyword>
<feature type="domain" description="SLH" evidence="3">
    <location>
        <begin position="473"/>
        <end position="547"/>
    </location>
</feature>
<feature type="signal peptide" evidence="2">
    <location>
        <begin position="1"/>
        <end position="27"/>
    </location>
</feature>